<keyword evidence="2" id="KW-1133">Transmembrane helix</keyword>
<reference evidence="3 4" key="1">
    <citation type="submission" date="2018-12" db="EMBL/GenBank/DDBJ databases">
        <title>Hymenobacter gummosus sp. nov., isolated from a spring.</title>
        <authorList>
            <person name="Nie L."/>
        </authorList>
    </citation>
    <scope>NUCLEOTIDE SEQUENCE [LARGE SCALE GENOMIC DNA]</scope>
    <source>
        <strain evidence="3 4">KCTC 52166</strain>
    </source>
</reference>
<dbReference type="InterPro" id="IPR058207">
    <property type="entry name" value="PID_CTERM"/>
</dbReference>
<comment type="caution">
    <text evidence="3">The sequence shown here is derived from an EMBL/GenBank/DDBJ whole genome shotgun (WGS) entry which is preliminary data.</text>
</comment>
<feature type="transmembrane region" description="Helical" evidence="2">
    <location>
        <begin position="32"/>
        <end position="52"/>
    </location>
</feature>
<dbReference type="EMBL" id="RXOF01000014">
    <property type="protein sequence ID" value="RTQ46904.1"/>
    <property type="molecule type" value="Genomic_DNA"/>
</dbReference>
<evidence type="ECO:0000313" key="4">
    <source>
        <dbReference type="Proteomes" id="UP000282184"/>
    </source>
</evidence>
<keyword evidence="2" id="KW-0812">Transmembrane</keyword>
<evidence type="ECO:0000256" key="2">
    <source>
        <dbReference type="SAM" id="Phobius"/>
    </source>
</evidence>
<feature type="compositionally biased region" description="Low complexity" evidence="1">
    <location>
        <begin position="24"/>
        <end position="38"/>
    </location>
</feature>
<keyword evidence="4" id="KW-1185">Reference proteome</keyword>
<dbReference type="AlphaFoldDB" id="A0A3S0J7L8"/>
<proteinExistence type="predicted"/>
<feature type="compositionally biased region" description="Low complexity" evidence="1">
    <location>
        <begin position="1"/>
        <end position="17"/>
    </location>
</feature>
<name>A0A3S0J7L8_9BACT</name>
<evidence type="ECO:0000256" key="1">
    <source>
        <dbReference type="SAM" id="MobiDB-lite"/>
    </source>
</evidence>
<organism evidence="3 4">
    <name type="scientific">Hymenobacter gummosus</name>
    <dbReference type="NCBI Taxonomy" id="1776032"/>
    <lineage>
        <taxon>Bacteria</taxon>
        <taxon>Pseudomonadati</taxon>
        <taxon>Bacteroidota</taxon>
        <taxon>Cytophagia</taxon>
        <taxon>Cytophagales</taxon>
        <taxon>Hymenobacteraceae</taxon>
        <taxon>Hymenobacter</taxon>
    </lineage>
</organism>
<keyword evidence="2" id="KW-0472">Membrane</keyword>
<gene>
    <name evidence="3" type="ORF">EJV47_21220</name>
</gene>
<accession>A0A3S0J7L8</accession>
<sequence>MALLLGAAATAQAQQDPGSGGPVPGNTTPGPTAVPLDGGASLLLAGGAAYALRQLRRRRAQ</sequence>
<dbReference type="Proteomes" id="UP000282184">
    <property type="component" value="Unassembled WGS sequence"/>
</dbReference>
<protein>
    <submittedName>
        <fullName evidence="3">Uncharacterized protein</fullName>
    </submittedName>
</protein>
<dbReference type="NCBIfam" id="NF046080">
    <property type="entry name" value="PID_CTERM"/>
    <property type="match status" value="1"/>
</dbReference>
<feature type="region of interest" description="Disordered" evidence="1">
    <location>
        <begin position="1"/>
        <end position="38"/>
    </location>
</feature>
<evidence type="ECO:0000313" key="3">
    <source>
        <dbReference type="EMBL" id="RTQ46904.1"/>
    </source>
</evidence>